<keyword evidence="2" id="KW-1133">Transmembrane helix</keyword>
<accession>A0ABW5U8M6</accession>
<feature type="coiled-coil region" evidence="1">
    <location>
        <begin position="56"/>
        <end position="83"/>
    </location>
</feature>
<dbReference type="Proteomes" id="UP001597418">
    <property type="component" value="Unassembled WGS sequence"/>
</dbReference>
<evidence type="ECO:0000313" key="4">
    <source>
        <dbReference type="Proteomes" id="UP001597418"/>
    </source>
</evidence>
<keyword evidence="4" id="KW-1185">Reference proteome</keyword>
<reference evidence="4" key="1">
    <citation type="journal article" date="2019" name="Int. J. Syst. Evol. Microbiol.">
        <title>The Global Catalogue of Microorganisms (GCM) 10K type strain sequencing project: providing services to taxonomists for standard genome sequencing and annotation.</title>
        <authorList>
            <consortium name="The Broad Institute Genomics Platform"/>
            <consortium name="The Broad Institute Genome Sequencing Center for Infectious Disease"/>
            <person name="Wu L."/>
            <person name="Ma J."/>
        </authorList>
    </citation>
    <scope>NUCLEOTIDE SEQUENCE [LARGE SCALE GENOMIC DNA]</scope>
    <source>
        <strain evidence="4">KCTC 42247</strain>
    </source>
</reference>
<name>A0ABW5U8M6_9SPHI</name>
<dbReference type="EMBL" id="JBHUMB010000005">
    <property type="protein sequence ID" value="MFD2741935.1"/>
    <property type="molecule type" value="Genomic_DNA"/>
</dbReference>
<evidence type="ECO:0000256" key="1">
    <source>
        <dbReference type="SAM" id="Coils"/>
    </source>
</evidence>
<dbReference type="RefSeq" id="WP_066753078.1">
    <property type="nucleotide sequence ID" value="NZ_JBHUMB010000005.1"/>
</dbReference>
<evidence type="ECO:0000256" key="2">
    <source>
        <dbReference type="SAM" id="Phobius"/>
    </source>
</evidence>
<proteinExistence type="predicted"/>
<organism evidence="3 4">
    <name type="scientific">Sphingobacterium populi</name>
    <dbReference type="NCBI Taxonomy" id="1812824"/>
    <lineage>
        <taxon>Bacteria</taxon>
        <taxon>Pseudomonadati</taxon>
        <taxon>Bacteroidota</taxon>
        <taxon>Sphingobacteriia</taxon>
        <taxon>Sphingobacteriales</taxon>
        <taxon>Sphingobacteriaceae</taxon>
        <taxon>Sphingobacterium</taxon>
    </lineage>
</organism>
<evidence type="ECO:0000313" key="3">
    <source>
        <dbReference type="EMBL" id="MFD2741935.1"/>
    </source>
</evidence>
<feature type="transmembrane region" description="Helical" evidence="2">
    <location>
        <begin position="39"/>
        <end position="60"/>
    </location>
</feature>
<keyword evidence="1" id="KW-0175">Coiled coil</keyword>
<gene>
    <name evidence="3" type="ORF">ACFSQ6_00845</name>
</gene>
<protein>
    <submittedName>
        <fullName evidence="3">Uncharacterized protein</fullName>
    </submittedName>
</protein>
<sequence length="199" mass="23157">MIKWNRFLSFSAIVIYSIIALVTYFYVQHFLENARLHTIISISINVISVAGFLVTINQLMTVRENETANRKETQKELQNYFNTLVFQDLTMKFHVLDSTESDIRGDRWEDSLRGLRDITKLLDILETLISKLNLEIDLDTVAVYRRSINHHISLVERKIQFPTAKITKQDITSNLRDLSTLIHKQIISLKANTYNGENI</sequence>
<keyword evidence="2" id="KW-0812">Transmembrane</keyword>
<comment type="caution">
    <text evidence="3">The sequence shown here is derived from an EMBL/GenBank/DDBJ whole genome shotgun (WGS) entry which is preliminary data.</text>
</comment>
<feature type="transmembrane region" description="Helical" evidence="2">
    <location>
        <begin position="7"/>
        <end position="27"/>
    </location>
</feature>
<keyword evidence="2" id="KW-0472">Membrane</keyword>